<dbReference type="PRINTS" id="PR00337">
    <property type="entry name" value="LEUILEVALBP"/>
</dbReference>
<protein>
    <submittedName>
        <fullName evidence="5">Leucine-, isoleucine-, valine-, threonine-, and alanine-binding protein</fullName>
    </submittedName>
</protein>
<dbReference type="AlphaFoldDB" id="A0A644SVQ0"/>
<dbReference type="PANTHER" id="PTHR30483:SF6">
    <property type="entry name" value="PERIPLASMIC BINDING PROTEIN OF ABC TRANSPORTER FOR NATURAL AMINO ACIDS"/>
    <property type="match status" value="1"/>
</dbReference>
<feature type="domain" description="Leucine-binding protein" evidence="4">
    <location>
        <begin position="48"/>
        <end position="393"/>
    </location>
</feature>
<comment type="caution">
    <text evidence="5">The sequence shown here is derived from an EMBL/GenBank/DDBJ whole genome shotgun (WGS) entry which is preliminary data.</text>
</comment>
<evidence type="ECO:0000313" key="5">
    <source>
        <dbReference type="EMBL" id="MPL58684.1"/>
    </source>
</evidence>
<evidence type="ECO:0000256" key="3">
    <source>
        <dbReference type="ARBA" id="ARBA00022970"/>
    </source>
</evidence>
<dbReference type="GO" id="GO:0006865">
    <property type="term" value="P:amino acid transport"/>
    <property type="evidence" value="ECO:0007669"/>
    <property type="project" value="UniProtKB-KW"/>
</dbReference>
<keyword evidence="2" id="KW-0732">Signal</keyword>
<dbReference type="EMBL" id="VSSQ01000007">
    <property type="protein sequence ID" value="MPL58684.1"/>
    <property type="molecule type" value="Genomic_DNA"/>
</dbReference>
<dbReference type="InterPro" id="IPR028082">
    <property type="entry name" value="Peripla_BP_I"/>
</dbReference>
<reference evidence="5" key="1">
    <citation type="submission" date="2019-08" db="EMBL/GenBank/DDBJ databases">
        <authorList>
            <person name="Kucharzyk K."/>
            <person name="Murdoch R.W."/>
            <person name="Higgins S."/>
            <person name="Loffler F."/>
        </authorList>
    </citation>
    <scope>NUCLEOTIDE SEQUENCE</scope>
</reference>
<dbReference type="SUPFAM" id="SSF53822">
    <property type="entry name" value="Periplasmic binding protein-like I"/>
    <property type="match status" value="1"/>
</dbReference>
<dbReference type="Pfam" id="PF13458">
    <property type="entry name" value="Peripla_BP_6"/>
    <property type="match status" value="1"/>
</dbReference>
<name>A0A644SVQ0_9ZZZZ</name>
<dbReference type="PANTHER" id="PTHR30483">
    <property type="entry name" value="LEUCINE-SPECIFIC-BINDING PROTEIN"/>
    <property type="match status" value="1"/>
</dbReference>
<dbReference type="InterPro" id="IPR000709">
    <property type="entry name" value="Leu_Ile_Val-bd"/>
</dbReference>
<dbReference type="CDD" id="cd06347">
    <property type="entry name" value="PBP1_ABC_LivK_ligand_binding-like"/>
    <property type="match status" value="1"/>
</dbReference>
<gene>
    <name evidence="5" type="primary">braC_3</name>
    <name evidence="5" type="ORF">SDC9_04226</name>
</gene>
<sequence length="403" mass="43172">MRYVWMIIEEEKTLRKGKFAKFASLAVTGLMLMALVSGCSQQTSSDVVKLGANLEMTGNNATFGQSAKNGAELAIEEVNAKGGINGKKLALIVADNKSEAAEAANAMQKLITQDKVVGIIAPIASSSVIAGAQVNQDNKVLAISPTASNPKVTVNPDTGKVRDYLFRAAFIDPFQGSVMANFASKSLNAKTAALYIDNSSDYAKGLAQFFKETFEKNGGKIVAQEAYLAKDTDFKATLTKISSTKPDVIFVPGYYQEVGMIIKQGRELGLNMPVLGGDGWDSAKLPEIAGAKALNNAFFANHYSPDDNSPAIKAFVAAYEKKYGAKPDAFAALSYDATMMVIDAMKRANSFDPVKIKDELAKTKNYAAVSGSITLNETHDAVKSAVIIELKDGKQTFREKINP</sequence>
<proteinExistence type="predicted"/>
<dbReference type="Gene3D" id="3.40.50.2300">
    <property type="match status" value="2"/>
</dbReference>
<dbReference type="InterPro" id="IPR051010">
    <property type="entry name" value="BCAA_transport"/>
</dbReference>
<evidence type="ECO:0000259" key="4">
    <source>
        <dbReference type="Pfam" id="PF13458"/>
    </source>
</evidence>
<keyword evidence="1" id="KW-0813">Transport</keyword>
<dbReference type="InterPro" id="IPR028081">
    <property type="entry name" value="Leu-bd"/>
</dbReference>
<organism evidence="5">
    <name type="scientific">bioreactor metagenome</name>
    <dbReference type="NCBI Taxonomy" id="1076179"/>
    <lineage>
        <taxon>unclassified sequences</taxon>
        <taxon>metagenomes</taxon>
        <taxon>ecological metagenomes</taxon>
    </lineage>
</organism>
<keyword evidence="3" id="KW-0029">Amino-acid transport</keyword>
<evidence type="ECO:0000256" key="1">
    <source>
        <dbReference type="ARBA" id="ARBA00022448"/>
    </source>
</evidence>
<evidence type="ECO:0000256" key="2">
    <source>
        <dbReference type="ARBA" id="ARBA00022729"/>
    </source>
</evidence>
<accession>A0A644SVQ0</accession>